<evidence type="ECO:0000256" key="1">
    <source>
        <dbReference type="SAM" id="Coils"/>
    </source>
</evidence>
<evidence type="ECO:0000313" key="4">
    <source>
        <dbReference type="Proteomes" id="UP000007635"/>
    </source>
</evidence>
<protein>
    <submittedName>
        <fullName evidence="3">Abraxas 1, BRCA1 A complex subunit</fullName>
    </submittedName>
</protein>
<dbReference type="GO" id="GO:0070536">
    <property type="term" value="P:protein K63-linked deubiquitination"/>
    <property type="evidence" value="ECO:0007669"/>
    <property type="project" value="TreeGrafter"/>
</dbReference>
<sequence length="292" mass="32370">MAEPTVRVSGIVLSSLVFQHVNGDSDVEGLILGESKFEEQITISDSQADNIHIEEVYNIQKHISCLKLNEFYDAVGDVNIDAVKKILADNKEEDVIGCRSTPTGSTHKMEYAAFTSRSRLFVNIPVLVSNLGLLESPAYWKASAPCSAGGYRLATSRYSSNFFSSNGLLRDVNDVNAMSDAVQEELQRACRKLEESERLVESLQNDVLTLRRKIREKKSEGGPVVQRDQVLHQAFRSVFCSPVFHTHTLTLVALPVPDAISMTTAPEAPPPPRRKRLKETPGGRDRKSEPSE</sequence>
<feature type="region of interest" description="Disordered" evidence="2">
    <location>
        <begin position="262"/>
        <end position="292"/>
    </location>
</feature>
<feature type="compositionally biased region" description="Basic and acidic residues" evidence="2">
    <location>
        <begin position="278"/>
        <end position="292"/>
    </location>
</feature>
<dbReference type="PRINTS" id="PR02051">
    <property type="entry name" value="PROTEINF175"/>
</dbReference>
<keyword evidence="1" id="KW-0175">Coiled coil</keyword>
<dbReference type="GO" id="GO:0008608">
    <property type="term" value="P:attachment of spindle microtubules to kinetochore"/>
    <property type="evidence" value="ECO:0007669"/>
    <property type="project" value="TreeGrafter"/>
</dbReference>
<dbReference type="GO" id="GO:0005634">
    <property type="term" value="C:nucleus"/>
    <property type="evidence" value="ECO:0007669"/>
    <property type="project" value="TreeGrafter"/>
</dbReference>
<dbReference type="GO" id="GO:0090307">
    <property type="term" value="P:mitotic spindle assembly"/>
    <property type="evidence" value="ECO:0007669"/>
    <property type="project" value="TreeGrafter"/>
</dbReference>
<reference evidence="3" key="2">
    <citation type="submission" date="2025-08" db="UniProtKB">
        <authorList>
            <consortium name="Ensembl"/>
        </authorList>
    </citation>
    <scope>IDENTIFICATION</scope>
</reference>
<dbReference type="InterPro" id="IPR023238">
    <property type="entry name" value="FAM175"/>
</dbReference>
<dbReference type="Proteomes" id="UP000007635">
    <property type="component" value="Unassembled WGS sequence"/>
</dbReference>
<dbReference type="Pfam" id="PF21125">
    <property type="entry name" value="MPN_2A_DUB_like"/>
    <property type="match status" value="1"/>
</dbReference>
<accession>A0AAQ4PZM5</accession>
<dbReference type="PANTHER" id="PTHR31728">
    <property type="entry name" value="ABRAXAS FAMILY MEMBER"/>
    <property type="match status" value="1"/>
</dbReference>
<dbReference type="PANTHER" id="PTHR31728:SF2">
    <property type="entry name" value="BRCA1-A COMPLEX SUBUNIT ABRAXAS 1"/>
    <property type="match status" value="1"/>
</dbReference>
<dbReference type="GO" id="GO:0008017">
    <property type="term" value="F:microtubule binding"/>
    <property type="evidence" value="ECO:0007669"/>
    <property type="project" value="TreeGrafter"/>
</dbReference>
<dbReference type="GO" id="GO:0031593">
    <property type="term" value="F:polyubiquitin modification-dependent protein binding"/>
    <property type="evidence" value="ECO:0007669"/>
    <property type="project" value="TreeGrafter"/>
</dbReference>
<dbReference type="GeneTree" id="ENSGT00530000063424"/>
<name>A0AAQ4PZM5_GASAC</name>
<proteinExistence type="predicted"/>
<feature type="coiled-coil region" evidence="1">
    <location>
        <begin position="179"/>
        <end position="220"/>
    </location>
</feature>
<dbReference type="AlphaFoldDB" id="A0AAQ4PZM5"/>
<evidence type="ECO:0000256" key="2">
    <source>
        <dbReference type="SAM" id="MobiDB-lite"/>
    </source>
</evidence>
<dbReference type="Ensembl" id="ENSGACT00000043182.1">
    <property type="protein sequence ID" value="ENSGACP00000044280.1"/>
    <property type="gene ID" value="ENSGACG00000001190.2"/>
</dbReference>
<evidence type="ECO:0000313" key="3">
    <source>
        <dbReference type="Ensembl" id="ENSGACP00000044280.1"/>
    </source>
</evidence>
<keyword evidence="4" id="KW-1185">Reference proteome</keyword>
<reference evidence="3" key="3">
    <citation type="submission" date="2025-09" db="UniProtKB">
        <authorList>
            <consortium name="Ensembl"/>
        </authorList>
    </citation>
    <scope>IDENTIFICATION</scope>
</reference>
<reference evidence="3 4" key="1">
    <citation type="journal article" date="2021" name="G3 (Bethesda)">
        <title>Improved contiguity of the threespine stickleback genome using long-read sequencing.</title>
        <authorList>
            <person name="Nath S."/>
            <person name="Shaw D.E."/>
            <person name="White M.A."/>
        </authorList>
    </citation>
    <scope>NUCLEOTIDE SEQUENCE [LARGE SCALE GENOMIC DNA]</scope>
    <source>
        <strain evidence="3 4">Lake Benthic</strain>
    </source>
</reference>
<organism evidence="3 4">
    <name type="scientific">Gasterosteus aculeatus aculeatus</name>
    <name type="common">three-spined stickleback</name>
    <dbReference type="NCBI Taxonomy" id="481459"/>
    <lineage>
        <taxon>Eukaryota</taxon>
        <taxon>Metazoa</taxon>
        <taxon>Chordata</taxon>
        <taxon>Craniata</taxon>
        <taxon>Vertebrata</taxon>
        <taxon>Euteleostomi</taxon>
        <taxon>Actinopterygii</taxon>
        <taxon>Neopterygii</taxon>
        <taxon>Teleostei</taxon>
        <taxon>Neoteleostei</taxon>
        <taxon>Acanthomorphata</taxon>
        <taxon>Eupercaria</taxon>
        <taxon>Perciformes</taxon>
        <taxon>Cottioidei</taxon>
        <taxon>Gasterosteales</taxon>
        <taxon>Gasterosteidae</taxon>
        <taxon>Gasterosteus</taxon>
    </lineage>
</organism>